<dbReference type="Proteomes" id="UP000034805">
    <property type="component" value="Unassembled WGS sequence"/>
</dbReference>
<accession>A0A0N8JVM8</accession>
<evidence type="ECO:0000313" key="2">
    <source>
        <dbReference type="Proteomes" id="UP000034805"/>
    </source>
</evidence>
<gene>
    <name evidence="1" type="ORF">Z043_123584</name>
</gene>
<name>A0A0N8JVM8_SCLFO</name>
<comment type="caution">
    <text evidence="1">The sequence shown here is derived from an EMBL/GenBank/DDBJ whole genome shotgun (WGS) entry which is preliminary data.</text>
</comment>
<proteinExistence type="predicted"/>
<protein>
    <submittedName>
        <fullName evidence="1">Uncharacterized protein</fullName>
    </submittedName>
</protein>
<organism evidence="1 2">
    <name type="scientific">Scleropages formosus</name>
    <name type="common">Asian bonytongue</name>
    <name type="synonym">Osteoglossum formosum</name>
    <dbReference type="NCBI Taxonomy" id="113540"/>
    <lineage>
        <taxon>Eukaryota</taxon>
        <taxon>Metazoa</taxon>
        <taxon>Chordata</taxon>
        <taxon>Craniata</taxon>
        <taxon>Vertebrata</taxon>
        <taxon>Euteleostomi</taxon>
        <taxon>Actinopterygii</taxon>
        <taxon>Neopterygii</taxon>
        <taxon>Teleostei</taxon>
        <taxon>Osteoglossocephala</taxon>
        <taxon>Osteoglossomorpha</taxon>
        <taxon>Osteoglossiformes</taxon>
        <taxon>Osteoglossidae</taxon>
        <taxon>Scleropages</taxon>
    </lineage>
</organism>
<reference evidence="1 2" key="1">
    <citation type="submission" date="2015-08" db="EMBL/GenBank/DDBJ databases">
        <title>The genome of the Asian arowana (Scleropages formosus).</title>
        <authorList>
            <person name="Tan M.H."/>
            <person name="Gan H.M."/>
            <person name="Croft L.J."/>
            <person name="Austin C.M."/>
        </authorList>
    </citation>
    <scope>NUCLEOTIDE SEQUENCE [LARGE SCALE GENOMIC DNA]</scope>
    <source>
        <strain evidence="1">Aro1</strain>
    </source>
</reference>
<dbReference type="EMBL" id="JARO02013682">
    <property type="protein sequence ID" value="KPP58577.1"/>
    <property type="molecule type" value="Genomic_DNA"/>
</dbReference>
<dbReference type="Gene3D" id="1.25.50.20">
    <property type="match status" value="1"/>
</dbReference>
<evidence type="ECO:0000313" key="1">
    <source>
        <dbReference type="EMBL" id="KPP58577.1"/>
    </source>
</evidence>
<sequence length="65" mass="7662">MTQITSTYNTDLQLWQMQQFFARYPEAGAGETPRKQALETVLNNIDWVKRNKAEIGQWLEKNVPY</sequence>
<dbReference type="AlphaFoldDB" id="A0A0N8JVM8"/>